<protein>
    <submittedName>
        <fullName evidence="1">8135_t:CDS:1</fullName>
    </submittedName>
</protein>
<sequence length="46" mass="5201">RAINIMSEISKLEENESDNEFQDETADVDDATMLLEDLSDEPNLTV</sequence>
<dbReference type="EMBL" id="CAJVPW010008964">
    <property type="protein sequence ID" value="CAG8598843.1"/>
    <property type="molecule type" value="Genomic_DNA"/>
</dbReference>
<comment type="caution">
    <text evidence="1">The sequence shown here is derived from an EMBL/GenBank/DDBJ whole genome shotgun (WGS) entry which is preliminary data.</text>
</comment>
<evidence type="ECO:0000313" key="1">
    <source>
        <dbReference type="EMBL" id="CAG8598843.1"/>
    </source>
</evidence>
<feature type="non-terminal residue" evidence="1">
    <location>
        <position position="1"/>
    </location>
</feature>
<keyword evidence="2" id="KW-1185">Reference proteome</keyword>
<accession>A0ACA9MM49</accession>
<reference evidence="1" key="1">
    <citation type="submission" date="2021-06" db="EMBL/GenBank/DDBJ databases">
        <authorList>
            <person name="Kallberg Y."/>
            <person name="Tangrot J."/>
            <person name="Rosling A."/>
        </authorList>
    </citation>
    <scope>NUCLEOTIDE SEQUENCE</scope>
    <source>
        <strain evidence="1">28 12/20/2015</strain>
    </source>
</reference>
<organism evidence="1 2">
    <name type="scientific">Cetraspora pellucida</name>
    <dbReference type="NCBI Taxonomy" id="1433469"/>
    <lineage>
        <taxon>Eukaryota</taxon>
        <taxon>Fungi</taxon>
        <taxon>Fungi incertae sedis</taxon>
        <taxon>Mucoromycota</taxon>
        <taxon>Glomeromycotina</taxon>
        <taxon>Glomeromycetes</taxon>
        <taxon>Diversisporales</taxon>
        <taxon>Gigasporaceae</taxon>
        <taxon>Cetraspora</taxon>
    </lineage>
</organism>
<name>A0ACA9MM49_9GLOM</name>
<gene>
    <name evidence="1" type="ORF">SPELUC_LOCUS7029</name>
</gene>
<dbReference type="Proteomes" id="UP000789366">
    <property type="component" value="Unassembled WGS sequence"/>
</dbReference>
<proteinExistence type="predicted"/>
<evidence type="ECO:0000313" key="2">
    <source>
        <dbReference type="Proteomes" id="UP000789366"/>
    </source>
</evidence>